<evidence type="ECO:0000259" key="2">
    <source>
        <dbReference type="Pfam" id="PF13539"/>
    </source>
</evidence>
<dbReference type="InterPro" id="IPR009045">
    <property type="entry name" value="Zn_M74/Hedgehog-like"/>
</dbReference>
<accession>A0A0K1ZS96</accession>
<sequence>MVFAALALYFLAMVAIAAVLLLPSVRERCVAAARAQWRRLTAGATMVGARSAGTLRESVDSAASNASAFKQFVVRRRALLLGALGVLSVPPMLALALRERQSFEFDDDTVREPDPHISALLNGERLIPPPPLPPEVFTTREVELIRPAIRDASRDWNLLDADFRQRLLLVYKIMRDEHGYEMALLEGYRSPERQEKLAAMGSNVTQATAFQSYHQYGLAADSAFFRDGKLVISEKDPWAMRGYALYGQAAESVGLVWGGRWKMMDLGHVELRRRGVLGKRPG</sequence>
<dbReference type="EMBL" id="LN899827">
    <property type="protein sequence ID" value="CUV47225.1"/>
    <property type="molecule type" value="Genomic_DNA"/>
</dbReference>
<feature type="transmembrane region" description="Helical" evidence="1">
    <location>
        <begin position="78"/>
        <end position="97"/>
    </location>
</feature>
<feature type="transmembrane region" description="Helical" evidence="1">
    <location>
        <begin position="6"/>
        <end position="25"/>
    </location>
</feature>
<dbReference type="EMBL" id="LN899824">
    <property type="protein sequence ID" value="CUV31584.1"/>
    <property type="molecule type" value="Genomic_DNA"/>
</dbReference>
<evidence type="ECO:0000313" key="4">
    <source>
        <dbReference type="EMBL" id="CUV31584.1"/>
    </source>
</evidence>
<proteinExistence type="predicted"/>
<reference evidence="3" key="1">
    <citation type="submission" date="2015-10" db="EMBL/GenBank/DDBJ databases">
        <authorList>
            <person name="Gilbert D.G."/>
        </authorList>
    </citation>
    <scope>NUCLEOTIDE SEQUENCE</scope>
    <source>
        <strain evidence="3">Phyl III-seqv23</strain>
    </source>
</reference>
<name>A0A0K1ZS96_RALSL</name>
<dbReference type="Pfam" id="PF13539">
    <property type="entry name" value="Peptidase_M15_4"/>
    <property type="match status" value="1"/>
</dbReference>
<protein>
    <recommendedName>
        <fullName evidence="2">Peptidase M15C domain-containing protein</fullName>
    </recommendedName>
</protein>
<organism evidence="3">
    <name type="scientific">Ralstonia solanacearum</name>
    <name type="common">Pseudomonas solanacearum</name>
    <dbReference type="NCBI Taxonomy" id="305"/>
    <lineage>
        <taxon>Bacteria</taxon>
        <taxon>Pseudomonadati</taxon>
        <taxon>Pseudomonadota</taxon>
        <taxon>Betaproteobacteria</taxon>
        <taxon>Burkholderiales</taxon>
        <taxon>Burkholderiaceae</taxon>
        <taxon>Ralstonia</taxon>
        <taxon>Ralstonia solanacearum species complex</taxon>
    </lineage>
</organism>
<keyword evidence="1" id="KW-0812">Transmembrane</keyword>
<dbReference type="AlphaFoldDB" id="A0A0K1ZS96"/>
<keyword evidence="1" id="KW-0472">Membrane</keyword>
<evidence type="ECO:0000313" key="3">
    <source>
        <dbReference type="EMBL" id="CUV18202.1"/>
    </source>
</evidence>
<keyword evidence="1" id="KW-1133">Transmembrane helix</keyword>
<dbReference type="CDD" id="cd14845">
    <property type="entry name" value="L-Ala-D-Glu_peptidase_like"/>
    <property type="match status" value="1"/>
</dbReference>
<gene>
    <name evidence="3" type="ORF">PSS4_v1_530011</name>
    <name evidence="4" type="ORF">RUN1985_v1_930013</name>
    <name evidence="5" type="ORF">TO10_v1_890007</name>
</gene>
<feature type="domain" description="Peptidase M15C" evidence="2">
    <location>
        <begin position="206"/>
        <end position="271"/>
    </location>
</feature>
<dbReference type="PATRIC" id="fig|305.108.peg.4240"/>
<dbReference type="GO" id="GO:0008233">
    <property type="term" value="F:peptidase activity"/>
    <property type="evidence" value="ECO:0007669"/>
    <property type="project" value="InterPro"/>
</dbReference>
<evidence type="ECO:0000256" key="1">
    <source>
        <dbReference type="SAM" id="Phobius"/>
    </source>
</evidence>
<dbReference type="EMBL" id="LN899821">
    <property type="protein sequence ID" value="CUV18202.1"/>
    <property type="molecule type" value="Genomic_DNA"/>
</dbReference>
<dbReference type="InterPro" id="IPR039561">
    <property type="entry name" value="Peptidase_M15C"/>
</dbReference>
<dbReference type="Gene3D" id="3.30.1380.10">
    <property type="match status" value="1"/>
</dbReference>
<evidence type="ECO:0000313" key="5">
    <source>
        <dbReference type="EMBL" id="CUV47225.1"/>
    </source>
</evidence>
<dbReference type="SUPFAM" id="SSF55166">
    <property type="entry name" value="Hedgehog/DD-peptidase"/>
    <property type="match status" value="1"/>
</dbReference>